<proteinExistence type="inferred from homology"/>
<comment type="similarity">
    <text evidence="2">Belongs to the Ap4A hydrolase family.</text>
</comment>
<dbReference type="InterPro" id="IPR004617">
    <property type="entry name" value="ApaH"/>
</dbReference>
<evidence type="ECO:0000256" key="8">
    <source>
        <dbReference type="ARBA" id="ARBA00049417"/>
    </source>
</evidence>
<comment type="function">
    <text evidence="1">Hydrolyzes diadenosine 5',5'''-P1,P4-tetraphosphate to yield ADP.</text>
</comment>
<evidence type="ECO:0000256" key="6">
    <source>
        <dbReference type="ARBA" id="ARBA00032248"/>
    </source>
</evidence>
<dbReference type="RefSeq" id="WP_404675889.1">
    <property type="nucleotide sequence ID" value="NZ_JBJDOT010000022.1"/>
</dbReference>
<evidence type="ECO:0000256" key="1">
    <source>
        <dbReference type="ARBA" id="ARBA00003413"/>
    </source>
</evidence>
<reference evidence="10 11" key="1">
    <citation type="submission" date="2024-11" db="EMBL/GenBank/DDBJ databases">
        <title>The Natural Products Discovery Center: Release of the First 8490 Sequenced Strains for Exploring Actinobacteria Biosynthetic Diversity.</title>
        <authorList>
            <person name="Kalkreuter E."/>
            <person name="Kautsar S.A."/>
            <person name="Yang D."/>
            <person name="Bader C.D."/>
            <person name="Teijaro C.N."/>
            <person name="Fluegel L."/>
            <person name="Davis C.M."/>
            <person name="Simpson J.R."/>
            <person name="Lauterbach L."/>
            <person name="Steele A.D."/>
            <person name="Gui C."/>
            <person name="Meng S."/>
            <person name="Li G."/>
            <person name="Viehrig K."/>
            <person name="Ye F."/>
            <person name="Su P."/>
            <person name="Kiefer A.F."/>
            <person name="Nichols A."/>
            <person name="Cepeda A.J."/>
            <person name="Yan W."/>
            <person name="Fan B."/>
            <person name="Jiang Y."/>
            <person name="Adhikari A."/>
            <person name="Zheng C.-J."/>
            <person name="Schuster L."/>
            <person name="Cowan T.M."/>
            <person name="Smanski M.J."/>
            <person name="Chevrette M.G."/>
            <person name="De Carvalho L.P.S."/>
            <person name="Shen B."/>
        </authorList>
    </citation>
    <scope>NUCLEOTIDE SEQUENCE [LARGE SCALE GENOMIC DNA]</scope>
    <source>
        <strain evidence="10 11">NPDC078403</strain>
    </source>
</reference>
<protein>
    <recommendedName>
        <fullName evidence="3">bis(5'-nucleosyl)-tetraphosphatase (symmetrical)</fullName>
        <ecNumber evidence="3">3.6.1.41</ecNumber>
    </recommendedName>
    <alternativeName>
        <fullName evidence="6">Ap4A hydrolase</fullName>
    </alternativeName>
    <alternativeName>
        <fullName evidence="5">Diadenosine 5',5'''-P1,P4-tetraphosphate pyrophosphohydrolase</fullName>
    </alternativeName>
    <alternativeName>
        <fullName evidence="7">Diadenosine tetraphosphatase</fullName>
    </alternativeName>
</protein>
<dbReference type="EC" id="3.6.1.41" evidence="3"/>
<evidence type="ECO:0000256" key="3">
    <source>
        <dbReference type="ARBA" id="ARBA00012506"/>
    </source>
</evidence>
<dbReference type="PIRSF" id="PIRSF000903">
    <property type="entry name" value="B5n-ttraPtase_sm"/>
    <property type="match status" value="1"/>
</dbReference>
<dbReference type="InterPro" id="IPR029052">
    <property type="entry name" value="Metallo-depent_PP-like"/>
</dbReference>
<keyword evidence="11" id="KW-1185">Reference proteome</keyword>
<comment type="caution">
    <text evidence="10">The sequence shown here is derived from an EMBL/GenBank/DDBJ whole genome shotgun (WGS) entry which is preliminary data.</text>
</comment>
<evidence type="ECO:0000256" key="2">
    <source>
        <dbReference type="ARBA" id="ARBA00005419"/>
    </source>
</evidence>
<evidence type="ECO:0000256" key="5">
    <source>
        <dbReference type="ARBA" id="ARBA00031248"/>
    </source>
</evidence>
<feature type="domain" description="Calcineurin-like phosphoesterase" evidence="9">
    <location>
        <begin position="5"/>
        <end position="177"/>
    </location>
</feature>
<sequence>MANYAIGDLQGCYKEFQALLLQVDFNPSKDHLYLVGDIVARGPDSLACLDYIYTHQDSITVTLGNHDLHLIANYMLDKPANPKDKLTALLDSTKLPAYIAMLQQQPLALWLEEEQVFISHAGLNPAWSIEQALQHAQFAESCYQGENARDFFKHMYEQHPSLWSEQLNDFERFRYIINYFTRMRFLTLDEQLELSYKGGIANATAMIPWFKHPRFTTFKQYIIFGHWAALEGVTDHENIYALDTGCVWGGAMTLLELKNKQLFSINSANSI</sequence>
<keyword evidence="4 10" id="KW-0378">Hydrolase</keyword>
<dbReference type="PANTHER" id="PTHR40942">
    <property type="match status" value="1"/>
</dbReference>
<dbReference type="GO" id="GO:0008803">
    <property type="term" value="F:bis(5'-nucleosyl)-tetraphosphatase (symmetrical) activity"/>
    <property type="evidence" value="ECO:0007669"/>
    <property type="project" value="UniProtKB-EC"/>
</dbReference>
<evidence type="ECO:0000313" key="11">
    <source>
        <dbReference type="Proteomes" id="UP001620262"/>
    </source>
</evidence>
<evidence type="ECO:0000256" key="7">
    <source>
        <dbReference type="ARBA" id="ARBA00033210"/>
    </source>
</evidence>
<dbReference type="InterPro" id="IPR004843">
    <property type="entry name" value="Calcineurin-like_PHP"/>
</dbReference>
<dbReference type="Gene3D" id="3.60.21.10">
    <property type="match status" value="1"/>
</dbReference>
<dbReference type="NCBIfam" id="TIGR00668">
    <property type="entry name" value="apaH"/>
    <property type="match status" value="1"/>
</dbReference>
<dbReference type="EMBL" id="JBJDOT010000022">
    <property type="protein sequence ID" value="MFK3865278.1"/>
    <property type="molecule type" value="Genomic_DNA"/>
</dbReference>
<dbReference type="SUPFAM" id="SSF56300">
    <property type="entry name" value="Metallo-dependent phosphatases"/>
    <property type="match status" value="1"/>
</dbReference>
<evidence type="ECO:0000259" key="9">
    <source>
        <dbReference type="Pfam" id="PF00149"/>
    </source>
</evidence>
<accession>A0ABW8KZR8</accession>
<organism evidence="10 11">
    <name type="scientific">Pseudoalteromonas rhizosphaerae</name>
    <dbReference type="NCBI Taxonomy" id="2518973"/>
    <lineage>
        <taxon>Bacteria</taxon>
        <taxon>Pseudomonadati</taxon>
        <taxon>Pseudomonadota</taxon>
        <taxon>Gammaproteobacteria</taxon>
        <taxon>Alteromonadales</taxon>
        <taxon>Pseudoalteromonadaceae</taxon>
        <taxon>Pseudoalteromonas</taxon>
    </lineage>
</organism>
<dbReference type="NCBIfam" id="NF001204">
    <property type="entry name" value="PRK00166.1"/>
    <property type="match status" value="1"/>
</dbReference>
<evidence type="ECO:0000313" key="10">
    <source>
        <dbReference type="EMBL" id="MFK3865278.1"/>
    </source>
</evidence>
<dbReference type="Pfam" id="PF00149">
    <property type="entry name" value="Metallophos"/>
    <property type="match status" value="1"/>
</dbReference>
<gene>
    <name evidence="10" type="ORF">ACI2JU_15580</name>
</gene>
<evidence type="ECO:0000256" key="4">
    <source>
        <dbReference type="ARBA" id="ARBA00022801"/>
    </source>
</evidence>
<name>A0ABW8KZR8_9GAMM</name>
<dbReference type="Proteomes" id="UP001620262">
    <property type="component" value="Unassembled WGS sequence"/>
</dbReference>
<dbReference type="PANTHER" id="PTHR40942:SF4">
    <property type="entry name" value="CYTOCHROME C5"/>
    <property type="match status" value="1"/>
</dbReference>
<comment type="catalytic activity">
    <reaction evidence="8">
        <text>P(1),P(4)-bis(5'-adenosyl) tetraphosphate + H2O = 2 ADP + 2 H(+)</text>
        <dbReference type="Rhea" id="RHEA:24252"/>
        <dbReference type="ChEBI" id="CHEBI:15377"/>
        <dbReference type="ChEBI" id="CHEBI:15378"/>
        <dbReference type="ChEBI" id="CHEBI:58141"/>
        <dbReference type="ChEBI" id="CHEBI:456216"/>
        <dbReference type="EC" id="3.6.1.41"/>
    </reaction>
</comment>